<feature type="compositionally biased region" description="Low complexity" evidence="1">
    <location>
        <begin position="1034"/>
        <end position="1044"/>
    </location>
</feature>
<accession>A0A8I6TDJ9</accession>
<evidence type="ECO:0000313" key="3">
    <source>
        <dbReference type="Proteomes" id="UP000494040"/>
    </source>
</evidence>
<feature type="compositionally biased region" description="Basic and acidic residues" evidence="1">
    <location>
        <begin position="550"/>
        <end position="559"/>
    </location>
</feature>
<dbReference type="KEGG" id="clec:106665255"/>
<feature type="region of interest" description="Disordered" evidence="1">
    <location>
        <begin position="239"/>
        <end position="311"/>
    </location>
</feature>
<dbReference type="Proteomes" id="UP000494040">
    <property type="component" value="Unassembled WGS sequence"/>
</dbReference>
<name>A0A8I6TDJ9_CIMLE</name>
<proteinExistence type="predicted"/>
<evidence type="ECO:0000256" key="1">
    <source>
        <dbReference type="SAM" id="MobiDB-lite"/>
    </source>
</evidence>
<evidence type="ECO:0000313" key="2">
    <source>
        <dbReference type="EnsemblMetazoa" id="XP_014247041.1"/>
    </source>
</evidence>
<sequence length="1172" mass="135322">MNRNFYDPGPRKWAGEDPGPNRTEKPLIPTKSELQEFVENLKGRQVEGERSRHKNHMRWAESSPSRRDERKRPSEMNDQEPAEKYSRSVNLNEKMGASEINSAMRYSNMRYDPEHMRERNTRMANAEMTRNVDAYSRQSMDEGRQVMALDSPQRMATNMQQMSQTFQRSFEHLSSAQQRTMPQSMSLMGEAEYQFRDRAPMDLPLLSQRQTLYRKKSDDRLRLEQHDLAVITSEIQNNIERQWPGPTDDKPNNYFVKEKSPPVIDRSEWKKCTRIPTPPPPPSLSDYKKKEDKSSFKEKPPNETRQNKIEDKESDFISSLLHNKDVSLSSLLEAAMESTGSKRHTEDPVLKTKIVTECERKISQLYKQRLHGEGAFIPDPIPQSWSTRSQMLNHHPYLEFAFETEEKIWCCSSVELPKPKEPVAVEMDKRIESLGKLSKEMIDWDKFGKSLSELATTEDRSNAQLQSDNVTMNQSKTEYWGIYPKHINETSNARVPIEYRPFPNKHDENSKESDSNSPDDSHKSKKAKKDKRHRDRKSKKKSSRKKSKERNHSKSHDSPLKMPHSAITPVHPQIVAPASQGNLNYPVVNMLSNVPQNLYQGAYIPQPNPEYFNQNWNQPLMPNPNMGWMNPNFSNPTWNIQPNLPNPVMPPVNLNQNCTNLIPVSANAKQITPDANFGKIVQPTNTANIEINLNQTLAPLPIQNPVTNIQNPSIPGVSQPFINPFTQSTPYHVNTISEDEKLEEELKPLRKKFFKYFTPIQGATEELKKFQLNENTCASIKYRIMSGNNALRSMYTIVNDMLCRIENDGKNSKCIQVIVPKTCIYKCLVAAHNANHKLRLTELENIVEKCFFAIRDVRNDISIVLRNCKECRRPRTRSHSSERRKNELLSQRPGALVLPKIKVNLKSRQSKDKEEDLELEKSDISGKHKQLDERKNSHEHDDQQDANLSDSKKKETSDRRRSGDSFYIYRQQAKKQFNQKLYDDNEETIDLTEVQIVEETEKHSDSSKEVPSVIIEDDKDSEKKAETITEEKTNSTNEETTNDTIQPVEQDDASEKKPLDFKARVRHTQMLSDELKELINKLESGDQTVNPCYLIKGMMLCQKVNINGNSEIRIVADMDHIKSFCYIVHTMATVHAPYQKSIAMFKKHFIPIDGVEEILSKVVNSCQNCRVN</sequence>
<feature type="compositionally biased region" description="Basic and acidic residues" evidence="1">
    <location>
        <begin position="247"/>
        <end position="271"/>
    </location>
</feature>
<reference evidence="2" key="1">
    <citation type="submission" date="2022-01" db="UniProtKB">
        <authorList>
            <consortium name="EnsemblMetazoa"/>
        </authorList>
    </citation>
    <scope>IDENTIFICATION</scope>
</reference>
<keyword evidence="3" id="KW-1185">Reference proteome</keyword>
<feature type="region of interest" description="Disordered" evidence="1">
    <location>
        <begin position="1"/>
        <end position="87"/>
    </location>
</feature>
<feature type="compositionally biased region" description="Basic and acidic residues" evidence="1">
    <location>
        <begin position="950"/>
        <end position="963"/>
    </location>
</feature>
<feature type="region of interest" description="Disordered" evidence="1">
    <location>
        <begin position="1018"/>
        <end position="1056"/>
    </location>
</feature>
<dbReference type="RefSeq" id="XP_014247041.1">
    <property type="nucleotide sequence ID" value="XM_014391555.2"/>
</dbReference>
<feature type="compositionally biased region" description="Basic and acidic residues" evidence="1">
    <location>
        <begin position="1020"/>
        <end position="1033"/>
    </location>
</feature>
<dbReference type="GeneID" id="106665255"/>
<feature type="compositionally biased region" description="Basic and acidic residues" evidence="1">
    <location>
        <begin position="504"/>
        <end position="522"/>
    </location>
</feature>
<feature type="compositionally biased region" description="Basic residues" evidence="1">
    <location>
        <begin position="523"/>
        <end position="549"/>
    </location>
</feature>
<feature type="compositionally biased region" description="Basic and acidic residues" evidence="1">
    <location>
        <begin position="909"/>
        <end position="943"/>
    </location>
</feature>
<feature type="compositionally biased region" description="Basic and acidic residues" evidence="1">
    <location>
        <begin position="286"/>
        <end position="311"/>
    </location>
</feature>
<protein>
    <submittedName>
        <fullName evidence="2">Uncharacterized protein</fullName>
    </submittedName>
</protein>
<feature type="compositionally biased region" description="Basic and acidic residues" evidence="1">
    <location>
        <begin position="64"/>
        <end position="86"/>
    </location>
</feature>
<dbReference type="EnsemblMetazoa" id="XM_014391555.2">
    <property type="protein sequence ID" value="XP_014247041.1"/>
    <property type="gene ID" value="LOC106665255"/>
</dbReference>
<dbReference type="AlphaFoldDB" id="A0A8I6TDJ9"/>
<feature type="region of interest" description="Disordered" evidence="1">
    <location>
        <begin position="499"/>
        <end position="565"/>
    </location>
</feature>
<feature type="compositionally biased region" description="Basic and acidic residues" evidence="1">
    <location>
        <begin position="39"/>
        <end position="50"/>
    </location>
</feature>
<organism evidence="2 3">
    <name type="scientific">Cimex lectularius</name>
    <name type="common">Bed bug</name>
    <name type="synonym">Acanthia lectularia</name>
    <dbReference type="NCBI Taxonomy" id="79782"/>
    <lineage>
        <taxon>Eukaryota</taxon>
        <taxon>Metazoa</taxon>
        <taxon>Ecdysozoa</taxon>
        <taxon>Arthropoda</taxon>
        <taxon>Hexapoda</taxon>
        <taxon>Insecta</taxon>
        <taxon>Pterygota</taxon>
        <taxon>Neoptera</taxon>
        <taxon>Paraneoptera</taxon>
        <taxon>Hemiptera</taxon>
        <taxon>Heteroptera</taxon>
        <taxon>Panheteroptera</taxon>
        <taxon>Cimicomorpha</taxon>
        <taxon>Cimicidae</taxon>
        <taxon>Cimex</taxon>
    </lineage>
</organism>
<feature type="region of interest" description="Disordered" evidence="1">
    <location>
        <begin position="907"/>
        <end position="967"/>
    </location>
</feature>